<dbReference type="InterPro" id="IPR002656">
    <property type="entry name" value="Acyl_transf_3_dom"/>
</dbReference>
<keyword evidence="10" id="KW-1185">Reference proteome</keyword>
<keyword evidence="5 7" id="KW-1133">Transmembrane helix</keyword>
<accession>A0A3D9DS24</accession>
<keyword evidence="9" id="KW-0808">Transferase</keyword>
<gene>
    <name evidence="9" type="ORF">C8D72_3228</name>
</gene>
<dbReference type="GO" id="GO:0009246">
    <property type="term" value="P:enterobacterial common antigen biosynthetic process"/>
    <property type="evidence" value="ECO:0007669"/>
    <property type="project" value="TreeGrafter"/>
</dbReference>
<proteinExistence type="inferred from homology"/>
<evidence type="ECO:0000256" key="6">
    <source>
        <dbReference type="ARBA" id="ARBA00023136"/>
    </source>
</evidence>
<feature type="transmembrane region" description="Helical" evidence="7">
    <location>
        <begin position="147"/>
        <end position="166"/>
    </location>
</feature>
<reference evidence="9 10" key="1">
    <citation type="submission" date="2018-07" db="EMBL/GenBank/DDBJ databases">
        <title>Genomic Encyclopedia of Type Strains, Phase IV (KMG-IV): sequencing the most valuable type-strain genomes for metagenomic binning, comparative biology and taxonomic classification.</title>
        <authorList>
            <person name="Goeker M."/>
        </authorList>
    </citation>
    <scope>NUCLEOTIDE SEQUENCE [LARGE SCALE GENOMIC DNA]</scope>
    <source>
        <strain evidence="9 10">DSM 14324</strain>
    </source>
</reference>
<evidence type="ECO:0000256" key="2">
    <source>
        <dbReference type="ARBA" id="ARBA00007400"/>
    </source>
</evidence>
<keyword evidence="6 7" id="KW-0472">Membrane</keyword>
<dbReference type="OrthoDB" id="9814956at2"/>
<dbReference type="Proteomes" id="UP000256334">
    <property type="component" value="Unassembled WGS sequence"/>
</dbReference>
<evidence type="ECO:0000259" key="8">
    <source>
        <dbReference type="Pfam" id="PF01757"/>
    </source>
</evidence>
<organism evidence="9 10">
    <name type="scientific">Kushneria indalinina DSM 14324</name>
    <dbReference type="NCBI Taxonomy" id="1122140"/>
    <lineage>
        <taxon>Bacteria</taxon>
        <taxon>Pseudomonadati</taxon>
        <taxon>Pseudomonadota</taxon>
        <taxon>Gammaproteobacteria</taxon>
        <taxon>Oceanospirillales</taxon>
        <taxon>Halomonadaceae</taxon>
        <taxon>Kushneria</taxon>
    </lineage>
</organism>
<feature type="transmembrane region" description="Helical" evidence="7">
    <location>
        <begin position="20"/>
        <end position="39"/>
    </location>
</feature>
<feature type="transmembrane region" description="Helical" evidence="7">
    <location>
        <begin position="59"/>
        <end position="76"/>
    </location>
</feature>
<dbReference type="AlphaFoldDB" id="A0A3D9DS24"/>
<name>A0A3D9DS24_9GAMM</name>
<evidence type="ECO:0000313" key="9">
    <source>
        <dbReference type="EMBL" id="REC93496.1"/>
    </source>
</evidence>
<keyword evidence="4 7" id="KW-0812">Transmembrane</keyword>
<evidence type="ECO:0000256" key="7">
    <source>
        <dbReference type="SAM" id="Phobius"/>
    </source>
</evidence>
<dbReference type="PANTHER" id="PTHR40074">
    <property type="entry name" value="O-ACETYLTRANSFERASE WECH"/>
    <property type="match status" value="1"/>
</dbReference>
<comment type="similarity">
    <text evidence="2">Belongs to the acyltransferase 3 family.</text>
</comment>
<sequence>MASGNVSKASARGRIRWMDALRGLAITMVVYLHSADSMSLKFEDLDPIFTQINGYFSPFRMPALMLLSGLLVAGSMRKGAAKYFRGKLSGILYPYVIWSIICYGLFIYRAHFNGKPVVEFWHSLFFEPMAYLWFIYYIFFYYVIAFFVLRLHWSVSLLGSLALYLVLKDTEFDRFMFHLPFFILGGVLGYHLEAFKHFIERTSWLAALALAGLVGWYVMAYHGMAATGGAYQPISMVLALAMTLVLLRVVTFKWAAPVLRPFEWFGRNSLVLFLVHFPVTWVVPVILTRVVHGDPDMVFPIYFLAVLAVSSLAAVMNNRSKLVSLLFTANVLIGRRAPARPEERIGNAGVPASK</sequence>
<feature type="transmembrane region" description="Helical" evidence="7">
    <location>
        <begin position="88"/>
        <end position="108"/>
    </location>
</feature>
<feature type="transmembrane region" description="Helical" evidence="7">
    <location>
        <begin position="172"/>
        <end position="192"/>
    </location>
</feature>
<comment type="caution">
    <text evidence="9">The sequence shown here is derived from an EMBL/GenBank/DDBJ whole genome shotgun (WGS) entry which is preliminary data.</text>
</comment>
<evidence type="ECO:0000256" key="4">
    <source>
        <dbReference type="ARBA" id="ARBA00022692"/>
    </source>
</evidence>
<protein>
    <submittedName>
        <fullName evidence="9">Fucose 4-O-acetylase-like acetyltransferase</fullName>
    </submittedName>
</protein>
<feature type="transmembrane region" description="Helical" evidence="7">
    <location>
        <begin position="230"/>
        <end position="250"/>
    </location>
</feature>
<evidence type="ECO:0000256" key="1">
    <source>
        <dbReference type="ARBA" id="ARBA00004651"/>
    </source>
</evidence>
<dbReference type="Pfam" id="PF01757">
    <property type="entry name" value="Acyl_transf_3"/>
    <property type="match status" value="1"/>
</dbReference>
<evidence type="ECO:0000313" key="10">
    <source>
        <dbReference type="Proteomes" id="UP000256334"/>
    </source>
</evidence>
<dbReference type="GO" id="GO:0005886">
    <property type="term" value="C:plasma membrane"/>
    <property type="evidence" value="ECO:0007669"/>
    <property type="project" value="UniProtKB-SubCell"/>
</dbReference>
<feature type="domain" description="Acyltransferase 3" evidence="8">
    <location>
        <begin position="16"/>
        <end position="313"/>
    </location>
</feature>
<evidence type="ECO:0000256" key="3">
    <source>
        <dbReference type="ARBA" id="ARBA00022475"/>
    </source>
</evidence>
<keyword evidence="3" id="KW-1003">Cell membrane</keyword>
<feature type="transmembrane region" description="Helical" evidence="7">
    <location>
        <begin position="270"/>
        <end position="291"/>
    </location>
</feature>
<dbReference type="GO" id="GO:0016413">
    <property type="term" value="F:O-acetyltransferase activity"/>
    <property type="evidence" value="ECO:0007669"/>
    <property type="project" value="TreeGrafter"/>
</dbReference>
<dbReference type="EMBL" id="QRDJ01000010">
    <property type="protein sequence ID" value="REC93496.1"/>
    <property type="molecule type" value="Genomic_DNA"/>
</dbReference>
<feature type="transmembrane region" description="Helical" evidence="7">
    <location>
        <begin position="120"/>
        <end position="140"/>
    </location>
</feature>
<comment type="subcellular location">
    <subcellularLocation>
        <location evidence="1">Cell membrane</location>
        <topology evidence="1">Multi-pass membrane protein</topology>
    </subcellularLocation>
</comment>
<evidence type="ECO:0000256" key="5">
    <source>
        <dbReference type="ARBA" id="ARBA00022989"/>
    </source>
</evidence>
<feature type="transmembrane region" description="Helical" evidence="7">
    <location>
        <begin position="204"/>
        <end position="224"/>
    </location>
</feature>
<dbReference type="PANTHER" id="PTHR40074:SF2">
    <property type="entry name" value="O-ACETYLTRANSFERASE WECH"/>
    <property type="match status" value="1"/>
</dbReference>
<feature type="transmembrane region" description="Helical" evidence="7">
    <location>
        <begin position="297"/>
        <end position="316"/>
    </location>
</feature>